<evidence type="ECO:0000313" key="3">
    <source>
        <dbReference type="Proteomes" id="UP001396334"/>
    </source>
</evidence>
<dbReference type="Proteomes" id="UP001396334">
    <property type="component" value="Unassembled WGS sequence"/>
</dbReference>
<evidence type="ECO:0000313" key="2">
    <source>
        <dbReference type="EMBL" id="KAK9018120.1"/>
    </source>
</evidence>
<sequence length="234" mass="26417">MERELDQDICDCIIEFLVRESADEMLLKKLIAAFPPLNPTPRLKKAVLLHSIQREITAGGVSEKLLDTLEMIECIDTNQRLPIPDSMRKAYCVVALECTAKYLSGDPNPNGLYSDAVNRIWRGRIEELEKSKASDLVSERLRNLRRQVEASFGDEEVRLPRRGRHSLKEHAWGSQWEKVEVLHKGMRSQIEVGNDLYTWIEDASSVIFSARGSGASRTGSWSGSRSGGRMSSRT</sequence>
<name>A0ABR2RYR3_9ROSI</name>
<reference evidence="2 3" key="1">
    <citation type="journal article" date="2024" name="G3 (Bethesda)">
        <title>Genome assembly of Hibiscus sabdariffa L. provides insights into metabolisms of medicinal natural products.</title>
        <authorList>
            <person name="Kim T."/>
        </authorList>
    </citation>
    <scope>NUCLEOTIDE SEQUENCE [LARGE SCALE GENOMIC DNA]</scope>
    <source>
        <strain evidence="2">TK-2024</strain>
        <tissue evidence="2">Old leaves</tissue>
    </source>
</reference>
<keyword evidence="3" id="KW-1185">Reference proteome</keyword>
<protein>
    <submittedName>
        <fullName evidence="2">Uncharacterized protein</fullName>
    </submittedName>
</protein>
<dbReference type="PANTHER" id="PTHR46993:SF4">
    <property type="entry name" value="MYB-LIKE HTH TRANSCRIPTIONAL REGULATOR FAMILY PROTEIN"/>
    <property type="match status" value="1"/>
</dbReference>
<accession>A0ABR2RYR3</accession>
<evidence type="ECO:0000256" key="1">
    <source>
        <dbReference type="SAM" id="MobiDB-lite"/>
    </source>
</evidence>
<gene>
    <name evidence="2" type="ORF">V6N11_001102</name>
</gene>
<feature type="region of interest" description="Disordered" evidence="1">
    <location>
        <begin position="212"/>
        <end position="234"/>
    </location>
</feature>
<proteinExistence type="predicted"/>
<comment type="caution">
    <text evidence="2">The sequence shown here is derived from an EMBL/GenBank/DDBJ whole genome shotgun (WGS) entry which is preliminary data.</text>
</comment>
<dbReference type="EMBL" id="JBBPBN010000019">
    <property type="protein sequence ID" value="KAK9018120.1"/>
    <property type="molecule type" value="Genomic_DNA"/>
</dbReference>
<organism evidence="2 3">
    <name type="scientific">Hibiscus sabdariffa</name>
    <name type="common">roselle</name>
    <dbReference type="NCBI Taxonomy" id="183260"/>
    <lineage>
        <taxon>Eukaryota</taxon>
        <taxon>Viridiplantae</taxon>
        <taxon>Streptophyta</taxon>
        <taxon>Embryophyta</taxon>
        <taxon>Tracheophyta</taxon>
        <taxon>Spermatophyta</taxon>
        <taxon>Magnoliopsida</taxon>
        <taxon>eudicotyledons</taxon>
        <taxon>Gunneridae</taxon>
        <taxon>Pentapetalae</taxon>
        <taxon>rosids</taxon>
        <taxon>malvids</taxon>
        <taxon>Malvales</taxon>
        <taxon>Malvaceae</taxon>
        <taxon>Malvoideae</taxon>
        <taxon>Hibiscus</taxon>
    </lineage>
</organism>
<dbReference type="PANTHER" id="PTHR46993">
    <property type="entry name" value="MYB TRANSCRIPTION FACTOR"/>
    <property type="match status" value="1"/>
</dbReference>